<evidence type="ECO:0000259" key="6">
    <source>
        <dbReference type="Pfam" id="PF12253"/>
    </source>
</evidence>
<evidence type="ECO:0000313" key="7">
    <source>
        <dbReference type="EMBL" id="RWS30837.1"/>
    </source>
</evidence>
<dbReference type="VEuPathDB" id="VectorBase:LDEU001203"/>
<name>A0A443STI4_9ACAR</name>
<dbReference type="InterPro" id="IPR022043">
    <property type="entry name" value="CAF1A_DD"/>
</dbReference>
<evidence type="ECO:0000313" key="8">
    <source>
        <dbReference type="Proteomes" id="UP000288716"/>
    </source>
</evidence>
<comment type="caution">
    <text evidence="7">The sequence shown here is derived from an EMBL/GenBank/DDBJ whole genome shotgun (WGS) entry which is preliminary data.</text>
</comment>
<dbReference type="OrthoDB" id="6515858at2759"/>
<dbReference type="GO" id="GO:0006334">
    <property type="term" value="P:nucleosome assembly"/>
    <property type="evidence" value="ECO:0007669"/>
    <property type="project" value="TreeGrafter"/>
</dbReference>
<dbReference type="EMBL" id="NCKV01000358">
    <property type="protein sequence ID" value="RWS30837.1"/>
    <property type="molecule type" value="Genomic_DNA"/>
</dbReference>
<evidence type="ECO:0000256" key="5">
    <source>
        <dbReference type="SAM" id="MobiDB-lite"/>
    </source>
</evidence>
<evidence type="ECO:0000256" key="1">
    <source>
        <dbReference type="ARBA" id="ARBA00004123"/>
    </source>
</evidence>
<evidence type="ECO:0000256" key="4">
    <source>
        <dbReference type="ARBA" id="ARBA00023242"/>
    </source>
</evidence>
<dbReference type="PANTHER" id="PTHR15272">
    <property type="entry name" value="CHROMATIN ASSEMBLY FACTOR 1 SUBUNIT A CAF-1 SUBUNIT A"/>
    <property type="match status" value="1"/>
</dbReference>
<dbReference type="STRING" id="299467.A0A443STI4"/>
<reference evidence="7 8" key="1">
    <citation type="journal article" date="2018" name="Gigascience">
        <title>Genomes of trombidid mites reveal novel predicted allergens and laterally-transferred genes associated with secondary metabolism.</title>
        <authorList>
            <person name="Dong X."/>
            <person name="Chaisiri K."/>
            <person name="Xia D."/>
            <person name="Armstrong S.D."/>
            <person name="Fang Y."/>
            <person name="Donnelly M.J."/>
            <person name="Kadowaki T."/>
            <person name="McGarry J.W."/>
            <person name="Darby A.C."/>
            <person name="Makepeace B.L."/>
        </authorList>
    </citation>
    <scope>NUCLEOTIDE SEQUENCE [LARGE SCALE GENOMIC DNA]</scope>
    <source>
        <strain evidence="7">UoL-UT</strain>
    </source>
</reference>
<keyword evidence="8" id="KW-1185">Reference proteome</keyword>
<feature type="compositionally biased region" description="Acidic residues" evidence="5">
    <location>
        <begin position="91"/>
        <end position="100"/>
    </location>
</feature>
<dbReference type="PANTHER" id="PTHR15272:SF0">
    <property type="entry name" value="CHROMATIN ASSEMBLY FACTOR 1 SUBUNIT A"/>
    <property type="match status" value="1"/>
</dbReference>
<proteinExistence type="predicted"/>
<keyword evidence="4" id="KW-0539">Nucleus</keyword>
<evidence type="ECO:0000256" key="3">
    <source>
        <dbReference type="ARBA" id="ARBA00023204"/>
    </source>
</evidence>
<protein>
    <submittedName>
        <fullName evidence="7">Chromatin assembly factor 1 subunit A-like protein</fullName>
    </submittedName>
</protein>
<dbReference type="GO" id="GO:0005634">
    <property type="term" value="C:nucleus"/>
    <property type="evidence" value="ECO:0007669"/>
    <property type="project" value="UniProtKB-SubCell"/>
</dbReference>
<keyword evidence="3" id="KW-0234">DNA repair</keyword>
<keyword evidence="2" id="KW-0227">DNA damage</keyword>
<sequence length="201" mass="23659">MDAVIEPQNINKNELFLCQLKNGYKYYRHKIERWKGDVIVDDEASKQKAKLLKFHENNRPPYFGTWRKKSVKISARNPFAKDEIFNYDVDSDDEWEEEEKGESIKDADSDVSEEEGDGYELDEMFVSHGYLSDDEQNDENAENTEIERHGILTKEEVLLDEKRKPIKKLLPIVVGCVWRNMDSDEKSLKILEQYRATYLTV</sequence>
<dbReference type="Proteomes" id="UP000288716">
    <property type="component" value="Unassembled WGS sequence"/>
</dbReference>
<comment type="subcellular location">
    <subcellularLocation>
        <location evidence="1">Nucleus</location>
    </subcellularLocation>
</comment>
<evidence type="ECO:0000256" key="2">
    <source>
        <dbReference type="ARBA" id="ARBA00022763"/>
    </source>
</evidence>
<organism evidence="7 8">
    <name type="scientific">Leptotrombidium deliense</name>
    <dbReference type="NCBI Taxonomy" id="299467"/>
    <lineage>
        <taxon>Eukaryota</taxon>
        <taxon>Metazoa</taxon>
        <taxon>Ecdysozoa</taxon>
        <taxon>Arthropoda</taxon>
        <taxon>Chelicerata</taxon>
        <taxon>Arachnida</taxon>
        <taxon>Acari</taxon>
        <taxon>Acariformes</taxon>
        <taxon>Trombidiformes</taxon>
        <taxon>Prostigmata</taxon>
        <taxon>Anystina</taxon>
        <taxon>Parasitengona</taxon>
        <taxon>Trombiculoidea</taxon>
        <taxon>Trombiculidae</taxon>
        <taxon>Leptotrombidium</taxon>
    </lineage>
</organism>
<accession>A0A443STI4</accession>
<feature type="region of interest" description="Disordered" evidence="5">
    <location>
        <begin position="91"/>
        <end position="114"/>
    </location>
</feature>
<dbReference type="GO" id="GO:0006281">
    <property type="term" value="P:DNA repair"/>
    <property type="evidence" value="ECO:0007669"/>
    <property type="project" value="UniProtKB-KW"/>
</dbReference>
<gene>
    <name evidence="7" type="ORF">B4U80_01107</name>
</gene>
<feature type="domain" description="Chromatin assembly factor 1 subunit A dimerization" evidence="6">
    <location>
        <begin position="50"/>
        <end position="117"/>
    </location>
</feature>
<dbReference type="GO" id="GO:0033186">
    <property type="term" value="C:CAF-1 complex"/>
    <property type="evidence" value="ECO:0007669"/>
    <property type="project" value="TreeGrafter"/>
</dbReference>
<dbReference type="Pfam" id="PF12253">
    <property type="entry name" value="CAF1A_dimeriz"/>
    <property type="match status" value="1"/>
</dbReference>
<dbReference type="AlphaFoldDB" id="A0A443STI4"/>